<dbReference type="InterPro" id="IPR013328">
    <property type="entry name" value="6PGD_dom2"/>
</dbReference>
<dbReference type="InterPro" id="IPR015815">
    <property type="entry name" value="HIBADH-related"/>
</dbReference>
<keyword evidence="2" id="KW-0520">NAD</keyword>
<dbReference type="Proteomes" id="UP001139451">
    <property type="component" value="Unassembled WGS sequence"/>
</dbReference>
<dbReference type="AlphaFoldDB" id="A0A9X2HQA5"/>
<dbReference type="PANTHER" id="PTHR22981">
    <property type="entry name" value="3-HYDROXYISOBUTYRATE DEHYDROGENASE-RELATED"/>
    <property type="match status" value="1"/>
</dbReference>
<dbReference type="PROSITE" id="PS00895">
    <property type="entry name" value="3_HYDROXYISOBUT_DH"/>
    <property type="match status" value="1"/>
</dbReference>
<evidence type="ECO:0000256" key="1">
    <source>
        <dbReference type="ARBA" id="ARBA00023002"/>
    </source>
</evidence>
<evidence type="ECO:0000313" key="7">
    <source>
        <dbReference type="Proteomes" id="UP001139451"/>
    </source>
</evidence>
<accession>A0A9X2HQA5</accession>
<organism evidence="6 7">
    <name type="scientific">Sphingomonas tagetis</name>
    <dbReference type="NCBI Taxonomy" id="2949092"/>
    <lineage>
        <taxon>Bacteria</taxon>
        <taxon>Pseudomonadati</taxon>
        <taxon>Pseudomonadota</taxon>
        <taxon>Alphaproteobacteria</taxon>
        <taxon>Sphingomonadales</taxon>
        <taxon>Sphingomonadaceae</taxon>
        <taxon>Sphingomonas</taxon>
    </lineage>
</organism>
<dbReference type="InterPro" id="IPR006115">
    <property type="entry name" value="6PGDH_NADP-bd"/>
</dbReference>
<dbReference type="PIRSF" id="PIRSF000103">
    <property type="entry name" value="HIBADH"/>
    <property type="match status" value="1"/>
</dbReference>
<dbReference type="InterPro" id="IPR002204">
    <property type="entry name" value="3-OH-isobutyrate_DH-rel_CS"/>
</dbReference>
<dbReference type="RefSeq" id="WP_367305064.1">
    <property type="nucleotide sequence ID" value="NZ_JAMLDX010000005.1"/>
</dbReference>
<dbReference type="Pfam" id="PF03446">
    <property type="entry name" value="NAD_binding_2"/>
    <property type="match status" value="1"/>
</dbReference>
<feature type="active site" evidence="3">
    <location>
        <position position="171"/>
    </location>
</feature>
<dbReference type="GO" id="GO:0016054">
    <property type="term" value="P:organic acid catabolic process"/>
    <property type="evidence" value="ECO:0007669"/>
    <property type="project" value="UniProtKB-ARBA"/>
</dbReference>
<name>A0A9X2HQA5_9SPHN</name>
<dbReference type="GO" id="GO:0050661">
    <property type="term" value="F:NADP binding"/>
    <property type="evidence" value="ECO:0007669"/>
    <property type="project" value="InterPro"/>
</dbReference>
<evidence type="ECO:0000259" key="5">
    <source>
        <dbReference type="Pfam" id="PF14833"/>
    </source>
</evidence>
<dbReference type="Gene3D" id="3.40.50.720">
    <property type="entry name" value="NAD(P)-binding Rossmann-like Domain"/>
    <property type="match status" value="1"/>
</dbReference>
<comment type="caution">
    <text evidence="6">The sequence shown here is derived from an EMBL/GenBank/DDBJ whole genome shotgun (WGS) entry which is preliminary data.</text>
</comment>
<dbReference type="Gene3D" id="1.10.1040.10">
    <property type="entry name" value="N-(1-d-carboxylethyl)-l-norvaline Dehydrogenase, domain 2"/>
    <property type="match status" value="1"/>
</dbReference>
<dbReference type="PANTHER" id="PTHR22981:SF7">
    <property type="entry name" value="3-HYDROXYISOBUTYRATE DEHYDROGENASE, MITOCHONDRIAL"/>
    <property type="match status" value="1"/>
</dbReference>
<dbReference type="GO" id="GO:0051287">
    <property type="term" value="F:NAD binding"/>
    <property type="evidence" value="ECO:0007669"/>
    <property type="project" value="InterPro"/>
</dbReference>
<dbReference type="SUPFAM" id="SSF51735">
    <property type="entry name" value="NAD(P)-binding Rossmann-fold domains"/>
    <property type="match status" value="1"/>
</dbReference>
<dbReference type="SUPFAM" id="SSF48179">
    <property type="entry name" value="6-phosphogluconate dehydrogenase C-terminal domain-like"/>
    <property type="match status" value="1"/>
</dbReference>
<reference evidence="6" key="1">
    <citation type="submission" date="2022-05" db="EMBL/GenBank/DDBJ databases">
        <title>Sphingomonas sp. strain MG17 Genome sequencing and assembly.</title>
        <authorList>
            <person name="Kim I."/>
        </authorList>
    </citation>
    <scope>NUCLEOTIDE SEQUENCE</scope>
    <source>
        <strain evidence="6">MG17</strain>
    </source>
</reference>
<gene>
    <name evidence="6" type="ORF">M9978_09240</name>
</gene>
<evidence type="ECO:0000259" key="4">
    <source>
        <dbReference type="Pfam" id="PF03446"/>
    </source>
</evidence>
<dbReference type="Pfam" id="PF14833">
    <property type="entry name" value="NAD_binding_11"/>
    <property type="match status" value="1"/>
</dbReference>
<protein>
    <submittedName>
        <fullName evidence="6">NAD(P)-dependent oxidoreductase</fullName>
    </submittedName>
</protein>
<feature type="domain" description="6-phosphogluconate dehydrogenase NADP-binding" evidence="4">
    <location>
        <begin position="5"/>
        <end position="161"/>
    </location>
</feature>
<proteinExistence type="predicted"/>
<keyword evidence="1" id="KW-0560">Oxidoreductase</keyword>
<feature type="domain" description="3-hydroxyisobutyrate dehydrogenase-like NAD-binding" evidence="5">
    <location>
        <begin position="165"/>
        <end position="285"/>
    </location>
</feature>
<keyword evidence="7" id="KW-1185">Reference proteome</keyword>
<dbReference type="GO" id="GO:0016616">
    <property type="term" value="F:oxidoreductase activity, acting on the CH-OH group of donors, NAD or NADP as acceptor"/>
    <property type="evidence" value="ECO:0007669"/>
    <property type="project" value="TreeGrafter"/>
</dbReference>
<dbReference type="InterPro" id="IPR008927">
    <property type="entry name" value="6-PGluconate_DH-like_C_sf"/>
</dbReference>
<sequence length="304" mass="31949">MAMRLGFVGLGNMGQPMARRLLAAGHELVVFDVNEAAVEPLAAAGAAKAASLADMARQVEIVCVSLPTPDIVERVLLDKDGLGGGSARIVVDFSTTGPSVAQRIAAGLQERGIALVDAPVSGGTTGAEAGTLAIMISGDETAYREVRPALEATGKNIFYLGSQPGAAHLMKLINNTIMATTTMASFEGLVLGAKAGLDAQTMLDVIKVSSGQSFAISNKIQQCVVDRSFPHRFATALLDKDVRLCLAEGERLGVTMPVCQQARQFIKFGLTQGYADLDFGHLIKILEGWAGAQFGTEQQQEQTT</sequence>
<evidence type="ECO:0000313" key="6">
    <source>
        <dbReference type="EMBL" id="MCP3730610.1"/>
    </source>
</evidence>
<dbReference type="InterPro" id="IPR029154">
    <property type="entry name" value="HIBADH-like_NADP-bd"/>
</dbReference>
<dbReference type="InterPro" id="IPR036291">
    <property type="entry name" value="NAD(P)-bd_dom_sf"/>
</dbReference>
<evidence type="ECO:0000256" key="2">
    <source>
        <dbReference type="ARBA" id="ARBA00023027"/>
    </source>
</evidence>
<evidence type="ECO:0000256" key="3">
    <source>
        <dbReference type="PIRSR" id="PIRSR000103-1"/>
    </source>
</evidence>
<dbReference type="EMBL" id="JAMLDX010000005">
    <property type="protein sequence ID" value="MCP3730610.1"/>
    <property type="molecule type" value="Genomic_DNA"/>
</dbReference>